<dbReference type="PANTHER" id="PTHR43280">
    <property type="entry name" value="ARAC-FAMILY TRANSCRIPTIONAL REGULATOR"/>
    <property type="match status" value="1"/>
</dbReference>
<evidence type="ECO:0000313" key="5">
    <source>
        <dbReference type="EMBL" id="RKP57348.1"/>
    </source>
</evidence>
<dbReference type="AlphaFoldDB" id="A0A494YAP2"/>
<dbReference type="SMART" id="SM00342">
    <property type="entry name" value="HTH_ARAC"/>
    <property type="match status" value="1"/>
</dbReference>
<keyword evidence="2" id="KW-0238">DNA-binding</keyword>
<dbReference type="InterPro" id="IPR009057">
    <property type="entry name" value="Homeodomain-like_sf"/>
</dbReference>
<dbReference type="Gene3D" id="2.60.120.10">
    <property type="entry name" value="Jelly Rolls"/>
    <property type="match status" value="1"/>
</dbReference>
<dbReference type="PROSITE" id="PS00041">
    <property type="entry name" value="HTH_ARAC_FAMILY_1"/>
    <property type="match status" value="1"/>
</dbReference>
<evidence type="ECO:0000256" key="2">
    <source>
        <dbReference type="ARBA" id="ARBA00023125"/>
    </source>
</evidence>
<dbReference type="OrthoDB" id="8737373at2"/>
<dbReference type="PANTHER" id="PTHR43280:SF2">
    <property type="entry name" value="HTH-TYPE TRANSCRIPTIONAL REGULATOR EXSA"/>
    <property type="match status" value="1"/>
</dbReference>
<dbReference type="Pfam" id="PF12833">
    <property type="entry name" value="HTH_18"/>
    <property type="match status" value="1"/>
</dbReference>
<dbReference type="SUPFAM" id="SSF51215">
    <property type="entry name" value="Regulatory protein AraC"/>
    <property type="match status" value="1"/>
</dbReference>
<organism evidence="5 6">
    <name type="scientific">Cohnella endophytica</name>
    <dbReference type="NCBI Taxonomy" id="2419778"/>
    <lineage>
        <taxon>Bacteria</taxon>
        <taxon>Bacillati</taxon>
        <taxon>Bacillota</taxon>
        <taxon>Bacilli</taxon>
        <taxon>Bacillales</taxon>
        <taxon>Paenibacillaceae</taxon>
        <taxon>Cohnella</taxon>
    </lineage>
</organism>
<keyword evidence="6" id="KW-1185">Reference proteome</keyword>
<dbReference type="InterPro" id="IPR018062">
    <property type="entry name" value="HTH_AraC-typ_CS"/>
</dbReference>
<evidence type="ECO:0000256" key="1">
    <source>
        <dbReference type="ARBA" id="ARBA00023015"/>
    </source>
</evidence>
<evidence type="ECO:0000259" key="4">
    <source>
        <dbReference type="PROSITE" id="PS01124"/>
    </source>
</evidence>
<protein>
    <submittedName>
        <fullName evidence="5">AraC family transcriptional regulator</fullName>
    </submittedName>
</protein>
<dbReference type="InterPro" id="IPR018060">
    <property type="entry name" value="HTH_AraC"/>
</dbReference>
<reference evidence="5 6" key="1">
    <citation type="submission" date="2018-10" db="EMBL/GenBank/DDBJ databases">
        <title>Cohnella sp. M2MS4P-1, whole genome shotgun sequence.</title>
        <authorList>
            <person name="Tuo L."/>
        </authorList>
    </citation>
    <scope>NUCLEOTIDE SEQUENCE [LARGE SCALE GENOMIC DNA]</scope>
    <source>
        <strain evidence="5 6">M2MS4P-1</strain>
    </source>
</reference>
<proteinExistence type="predicted"/>
<dbReference type="EMBL" id="RBZM01000002">
    <property type="protein sequence ID" value="RKP57348.1"/>
    <property type="molecule type" value="Genomic_DNA"/>
</dbReference>
<evidence type="ECO:0000313" key="6">
    <source>
        <dbReference type="Proteomes" id="UP000282076"/>
    </source>
</evidence>
<sequence length="286" mass="32834">MNPIRKPFRLDPIFPFDIVFKDRKNSRTELPDHLHDLYELVYVYEGKGTFFIDNAFYEKEEGDLFLIPGNTIHRSFPDADRPILSTAVFFAPAFVESSSLDDAYVPLRCFDIARKKKQYKIELTEEFKQRTRETLDEIADELRNKEPGYRHAVRLGLQRLLLTLGRLPFTREDGSMDKRIGPQWIMDALRSIDNDPGQSGGLAELAAKACVSASHFSRVFKQLTGMNVTDYVNAKRLVLAKELLLSTDDNVESIALACGFQGLPHFYLTFKKLTGMTPRAYRLIER</sequence>
<comment type="caution">
    <text evidence="5">The sequence shown here is derived from an EMBL/GenBank/DDBJ whole genome shotgun (WGS) entry which is preliminary data.</text>
</comment>
<feature type="domain" description="HTH araC/xylS-type" evidence="4">
    <location>
        <begin position="186"/>
        <end position="284"/>
    </location>
</feature>
<dbReference type="SUPFAM" id="SSF46689">
    <property type="entry name" value="Homeodomain-like"/>
    <property type="match status" value="2"/>
</dbReference>
<dbReference type="InterPro" id="IPR037923">
    <property type="entry name" value="HTH-like"/>
</dbReference>
<evidence type="ECO:0000256" key="3">
    <source>
        <dbReference type="ARBA" id="ARBA00023163"/>
    </source>
</evidence>
<dbReference type="Pfam" id="PF02311">
    <property type="entry name" value="AraC_binding"/>
    <property type="match status" value="1"/>
</dbReference>
<dbReference type="GO" id="GO:0043565">
    <property type="term" value="F:sequence-specific DNA binding"/>
    <property type="evidence" value="ECO:0007669"/>
    <property type="project" value="InterPro"/>
</dbReference>
<dbReference type="PROSITE" id="PS01124">
    <property type="entry name" value="HTH_ARAC_FAMILY_2"/>
    <property type="match status" value="1"/>
</dbReference>
<name>A0A494YAP2_9BACL</name>
<dbReference type="InterPro" id="IPR003313">
    <property type="entry name" value="AraC-bd"/>
</dbReference>
<dbReference type="InterPro" id="IPR014710">
    <property type="entry name" value="RmlC-like_jellyroll"/>
</dbReference>
<dbReference type="Gene3D" id="1.10.10.60">
    <property type="entry name" value="Homeodomain-like"/>
    <property type="match status" value="2"/>
</dbReference>
<keyword evidence="1" id="KW-0805">Transcription regulation</keyword>
<gene>
    <name evidence="5" type="ORF">D7Z26_05070</name>
</gene>
<dbReference type="RefSeq" id="WP_120974963.1">
    <property type="nucleotide sequence ID" value="NZ_RBZM01000002.1"/>
</dbReference>
<keyword evidence="3" id="KW-0804">Transcription</keyword>
<dbReference type="GO" id="GO:0003700">
    <property type="term" value="F:DNA-binding transcription factor activity"/>
    <property type="evidence" value="ECO:0007669"/>
    <property type="project" value="InterPro"/>
</dbReference>
<dbReference type="CDD" id="cd02208">
    <property type="entry name" value="cupin_RmlC-like"/>
    <property type="match status" value="1"/>
</dbReference>
<dbReference type="Proteomes" id="UP000282076">
    <property type="component" value="Unassembled WGS sequence"/>
</dbReference>
<accession>A0A494YAP2</accession>